<reference evidence="2" key="1">
    <citation type="submission" date="2022-03" db="EMBL/GenBank/DDBJ databases">
        <authorList>
            <person name="Martin C."/>
        </authorList>
    </citation>
    <scope>NUCLEOTIDE SEQUENCE</scope>
</reference>
<feature type="compositionally biased region" description="Polar residues" evidence="1">
    <location>
        <begin position="1935"/>
        <end position="1982"/>
    </location>
</feature>
<feature type="compositionally biased region" description="Polar residues" evidence="1">
    <location>
        <begin position="527"/>
        <end position="543"/>
    </location>
</feature>
<feature type="region of interest" description="Disordered" evidence="1">
    <location>
        <begin position="185"/>
        <end position="467"/>
    </location>
</feature>
<organism evidence="2 3">
    <name type="scientific">Owenia fusiformis</name>
    <name type="common">Polychaete worm</name>
    <dbReference type="NCBI Taxonomy" id="6347"/>
    <lineage>
        <taxon>Eukaryota</taxon>
        <taxon>Metazoa</taxon>
        <taxon>Spiralia</taxon>
        <taxon>Lophotrochozoa</taxon>
        <taxon>Annelida</taxon>
        <taxon>Polychaeta</taxon>
        <taxon>Sedentaria</taxon>
        <taxon>Canalipalpata</taxon>
        <taxon>Sabellida</taxon>
        <taxon>Oweniida</taxon>
        <taxon>Oweniidae</taxon>
        <taxon>Owenia</taxon>
    </lineage>
</organism>
<comment type="caution">
    <text evidence="2">The sequence shown here is derived from an EMBL/GenBank/DDBJ whole genome shotgun (WGS) entry which is preliminary data.</text>
</comment>
<feature type="compositionally biased region" description="Acidic residues" evidence="1">
    <location>
        <begin position="1731"/>
        <end position="1740"/>
    </location>
</feature>
<feature type="compositionally biased region" description="Basic and acidic residues" evidence="1">
    <location>
        <begin position="1360"/>
        <end position="1384"/>
    </location>
</feature>
<feature type="compositionally biased region" description="Polar residues" evidence="1">
    <location>
        <begin position="438"/>
        <end position="451"/>
    </location>
</feature>
<feature type="compositionally biased region" description="Acidic residues" evidence="1">
    <location>
        <begin position="1164"/>
        <end position="1176"/>
    </location>
</feature>
<feature type="compositionally biased region" description="Polar residues" evidence="1">
    <location>
        <begin position="192"/>
        <end position="203"/>
    </location>
</feature>
<name>A0A8J1Y8X8_OWEFU</name>
<feature type="compositionally biased region" description="Low complexity" evidence="1">
    <location>
        <begin position="565"/>
        <end position="627"/>
    </location>
</feature>
<feature type="compositionally biased region" description="Low complexity" evidence="1">
    <location>
        <begin position="513"/>
        <end position="522"/>
    </location>
</feature>
<evidence type="ECO:0000256" key="1">
    <source>
        <dbReference type="SAM" id="MobiDB-lite"/>
    </source>
</evidence>
<dbReference type="Gene3D" id="3.30.160.60">
    <property type="entry name" value="Classic Zinc Finger"/>
    <property type="match status" value="2"/>
</dbReference>
<protein>
    <submittedName>
        <fullName evidence="2">Uncharacterized protein</fullName>
    </submittedName>
</protein>
<feature type="compositionally biased region" description="Basic and acidic residues" evidence="1">
    <location>
        <begin position="628"/>
        <end position="656"/>
    </location>
</feature>
<gene>
    <name evidence="2" type="ORF">OFUS_LOCUS5644</name>
</gene>
<dbReference type="PROSITE" id="PS00028">
    <property type="entry name" value="ZINC_FINGER_C2H2_1"/>
    <property type="match status" value="1"/>
</dbReference>
<feature type="compositionally biased region" description="Polar residues" evidence="1">
    <location>
        <begin position="412"/>
        <end position="423"/>
    </location>
</feature>
<feature type="compositionally biased region" description="Basic and acidic residues" evidence="1">
    <location>
        <begin position="1418"/>
        <end position="1432"/>
    </location>
</feature>
<dbReference type="Proteomes" id="UP000749559">
    <property type="component" value="Unassembled WGS sequence"/>
</dbReference>
<feature type="compositionally biased region" description="Basic and acidic residues" evidence="1">
    <location>
        <begin position="1481"/>
        <end position="1494"/>
    </location>
</feature>
<feature type="compositionally biased region" description="Acidic residues" evidence="1">
    <location>
        <begin position="1329"/>
        <end position="1338"/>
    </location>
</feature>
<feature type="compositionally biased region" description="Basic and acidic residues" evidence="1">
    <location>
        <begin position="819"/>
        <end position="832"/>
    </location>
</feature>
<feature type="region of interest" description="Disordered" evidence="1">
    <location>
        <begin position="480"/>
        <end position="847"/>
    </location>
</feature>
<feature type="compositionally biased region" description="Polar residues" evidence="1">
    <location>
        <begin position="1143"/>
        <end position="1152"/>
    </location>
</feature>
<feature type="compositionally biased region" description="Basic residues" evidence="1">
    <location>
        <begin position="1385"/>
        <end position="1394"/>
    </location>
</feature>
<feature type="compositionally biased region" description="Basic and acidic residues" evidence="1">
    <location>
        <begin position="663"/>
        <end position="674"/>
    </location>
</feature>
<feature type="compositionally biased region" description="Polar residues" evidence="1">
    <location>
        <begin position="95"/>
        <end position="136"/>
    </location>
</feature>
<dbReference type="SMART" id="SM00355">
    <property type="entry name" value="ZnF_C2H2"/>
    <property type="match status" value="9"/>
</dbReference>
<feature type="compositionally biased region" description="Basic residues" evidence="1">
    <location>
        <begin position="2466"/>
        <end position="2480"/>
    </location>
</feature>
<evidence type="ECO:0000313" key="3">
    <source>
        <dbReference type="Proteomes" id="UP000749559"/>
    </source>
</evidence>
<feature type="region of interest" description="Disordered" evidence="1">
    <location>
        <begin position="1921"/>
        <end position="2022"/>
    </location>
</feature>
<feature type="compositionally biased region" description="Basic residues" evidence="1">
    <location>
        <begin position="1983"/>
        <end position="2010"/>
    </location>
</feature>
<feature type="compositionally biased region" description="Polar residues" evidence="1">
    <location>
        <begin position="1208"/>
        <end position="1228"/>
    </location>
</feature>
<feature type="compositionally biased region" description="Basic and acidic residues" evidence="1">
    <location>
        <begin position="1317"/>
        <end position="1328"/>
    </location>
</feature>
<proteinExistence type="predicted"/>
<evidence type="ECO:0000313" key="2">
    <source>
        <dbReference type="EMBL" id="CAH1778775.1"/>
    </source>
</evidence>
<feature type="compositionally biased region" description="Low complexity" evidence="1">
    <location>
        <begin position="384"/>
        <end position="402"/>
    </location>
</feature>
<accession>A0A8J1Y8X8</accession>
<keyword evidence="3" id="KW-1185">Reference proteome</keyword>
<feature type="compositionally biased region" description="Polar residues" evidence="1">
    <location>
        <begin position="966"/>
        <end position="984"/>
    </location>
</feature>
<feature type="compositionally biased region" description="Polar residues" evidence="1">
    <location>
        <begin position="1079"/>
        <end position="1094"/>
    </location>
</feature>
<feature type="compositionally biased region" description="Basic residues" evidence="1">
    <location>
        <begin position="1266"/>
        <end position="1283"/>
    </location>
</feature>
<feature type="compositionally biased region" description="Polar residues" evidence="1">
    <location>
        <begin position="784"/>
        <end position="795"/>
    </location>
</feature>
<feature type="compositionally biased region" description="Low complexity" evidence="1">
    <location>
        <begin position="496"/>
        <end position="506"/>
    </location>
</feature>
<feature type="region of interest" description="Disordered" evidence="1">
    <location>
        <begin position="1079"/>
        <end position="1515"/>
    </location>
</feature>
<feature type="region of interest" description="Disordered" evidence="1">
    <location>
        <begin position="1716"/>
        <end position="1820"/>
    </location>
</feature>
<feature type="region of interest" description="Disordered" evidence="1">
    <location>
        <begin position="2413"/>
        <end position="2484"/>
    </location>
</feature>
<feature type="compositionally biased region" description="Polar residues" evidence="1">
    <location>
        <begin position="71"/>
        <end position="81"/>
    </location>
</feature>
<feature type="compositionally biased region" description="Basic and acidic residues" evidence="1">
    <location>
        <begin position="684"/>
        <end position="778"/>
    </location>
</feature>
<sequence length="2685" mass="296331">MAALEAESSAYKCDGCNQGFSEERNFMLHALSCIDLAELDKKAGRPKRSYDIAAPAPDIPKTDNPPGISMKDSSTAGNTAINKADSVPSKDTSESKPNIETASCEPQTNNNIKSATQIEKTNLGATAQNIGPSDNNKAAIITTGDIKHDTPIKDIAETSTPKAVDEIPKVLQRPGNKVESVVRFSSKDFEKVSNNSGTDSDTTIPDRDTPTVNTSKKRKIYNKGKGLDSIVQKLTSSIAHKTESKKLSESLTPDNSSKSASVIPSNSGTTTIPEKIVPTTIADKTVPKTNIPDKTVPTTDISRKSEPTTNIPDKSVPPTTIADKGVATTKISDKSVPTTKLLEKGAPATKTPDRNETKSNTDNKCDILPGKSVTSVHGGHLNASSGEKATETKTSSSSLHKMSSQKKPDVSKSASDNVKSNGKNIFESIKSKDDFSKYEQTSGTSKTSRSDVYSHYMSPGPRSSNMTPFDIVEMVYRPSLASEENIARRSPVLGEKIPSSKGSVSSKPPPSSSSPSGFNSKKIVPKSSVSETKSQDLYRSSISKDPLGRSESPRMISLLHSSKAPKSPSSDVKVASSKSVSTYKTSTAVKQGPSVGVKKNSNVSSVIDKPSMKSSSSASGKHNSFDSSKTKSVESSKSKSVESSKFKSVEISKPRTVESNNSKYDEISKSKSLESSKLVSVESSKPKSDEISKSKSLESSKPKTVEISKSKSDEISKSKSVESSKLKTSESSKLKSSDGESKIIKPVTKKGDGKEKATKKEDMPRQQTETSKKSEQIVKKLSKASVSDPSTSGFSQKKVETTPPAVIAPPVLDAPQLDQAKDVQVKELKSGEEPSPGETNDLDNPPTLEKFDPLKKFKCIKCNFIAYSVTDFAKHLSNLAHIKGVKKFEALRKKEKAKKVKEKLKKGKVTKAKELRKGKLKEKKLKAIVKKQLKSGKILKTKTKTSNQVIANKVKKAALKAKQKPNSKTAQSKAVDTTPKQETTGVKIGTPMKNSNGFKCSHCDSWSTPSRPTYNRHMMSQHDVLMSDFFFSCTYCELRTTDGYDFNRHINTTRHHENAPKSAGKTIERYKITAEEAQSTAFTQLKSPSEVKGTSTDKNKGQIKKNVKYKKDISAKTSKLGKSTRASKDPIIRPRGRPKGSMNKPSVSTKQTLKFGKTKSKADDLEDDDDGDEDDIVLSKLASGEKEENSAESNKEIPKPTETEDDNNLSAISIGSASSDQDTTTAINEESDITAKKSTLKHSIQPVKPRGLKSLSRFPVKPISVKAKKNKFMKKEIPKRRSTRSGNAQQDDIKSEGTVDQTSSETKEEPSEYDTEDASKSVDKRTSDGVDDLTDSDENIPKTRKFDEPEDEVSDQINQKSEDIENESDKDKAIGNDAIESDKGKTRKGRRSKNIKTEPTEIERIEPKDSVQDDSETDSIKEAGKIKQGEPKTRKRRIPIELPPLTREIKKRNVNSIYMRPARPTREAKSATSVSQKKGKQRVDARNELFEKNDGPNGKKGTNSNGRTEKPEPVPVTRYFRKDIEAKLKRKFVLQAQNKKAVKRGMALRKKVEKPIARLTRTNGKPQVKSAPTKVKKNTEKIKSIVEDLKPVTVEKTVSTPEKNVTTTPNKKSGGQIIYKCTMCAPSHQSKNRYDFTRHLNSKLHISNAEKIPGALDMVALDFVISGTPRTLPIPTAKHQMKPRTLLKTTKSQLILNKAKLKANQRVQKSILNKTTKKQKLSDDTSVIPDTVDDDNITDDVDVKPKARGRKRMAPPSSTSNENSKKAKRGPKKQTKDGSDTGKGSRKFSIEETVKLVSVTKPDEEDLEDLQPDPNEDTDKNTLHQQIETQNMAHNLSNIANGNLVSTDAKASDVAMETVELNDDSFEDSWRNALKAENDIDISERNATLFFSDMDTQVEKGDLINVDKSCILYAKEADSVLGPVEPPTRTKDGSTDFNNDLLHSNSNTTNQGINNDSSHNNSETTNQSISGKNTTGSPSKGKQSAKKSTTKNKALKRKSSVTKKNTCGKRMKTEKSATTDLNEPPVLENIFADQNQDDNTSASSDICLKVEPGLELENSFVPSMGIEGAENNHEMSNFNHVATPATPNMDPNNLQKLEMDQKTPSEIPKDFQKILPNKNILDKPIMHCSSPGCNFKATNKTYIVRHEATLHHILRDGVKYLSCEKCNYVVMCQSELDRHLKSKWHLTGEKGKLLGKSISTPVQKLYSGVPIEQIEYQKNQVGAKTKKKAKRVKKEKIKVKKERIKVKKEIVQKIKNVKKKATTTLMKKSVAKAKKVQKIKIKTEPKDPDAMVYNIKKEDRQKVWEAKGKTYKGKFKNASEALRNKETGLFHCLKCPFKTNVQGSYNRHMVSFHNVNAGVVYECPLCDLRTTQRYDFGRHLLSQRHQSLAVLQQIGDKPPEYFKVINEDAMTPSGIRNQMENTRSYKDPKPKYNIANSSFYSSPSPPRANIKKGKSPVQQAAYKPKPLSKKTTPKTKTPKKVKQEMVQNESLFVSPKREVIDEVNPNIEQSDSELDEYVVYLPADGNLTDEADEMENFENNSNNFDLVEFKASSLKEDMTKSWVKNNIGGEDDTDHGVPASSALDSLIHNTTVTVYEENQESATTIGMNLSCGCPSVDRCHCMDDMVEVVDNSSNVTEEDLKIVNIGDKLIEPAMKWVTLVGKDWKRDLCDFEKEAETQTLILTQT</sequence>
<feature type="region of interest" description="Disordered" evidence="1">
    <location>
        <begin position="44"/>
        <end position="136"/>
    </location>
</feature>
<feature type="compositionally biased region" description="Acidic residues" evidence="1">
    <location>
        <begin position="1803"/>
        <end position="1816"/>
    </location>
</feature>
<dbReference type="InterPro" id="IPR013087">
    <property type="entry name" value="Znf_C2H2_type"/>
</dbReference>
<feature type="region of interest" description="Disordered" evidence="1">
    <location>
        <begin position="961"/>
        <end position="990"/>
    </location>
</feature>
<feature type="compositionally biased region" description="Basic and acidic residues" evidence="1">
    <location>
        <begin position="1395"/>
        <end position="1411"/>
    </location>
</feature>
<dbReference type="EMBL" id="CAIIXF020000003">
    <property type="protein sequence ID" value="CAH1778775.1"/>
    <property type="molecule type" value="Genomic_DNA"/>
</dbReference>
<feature type="compositionally biased region" description="Basic and acidic residues" evidence="1">
    <location>
        <begin position="1183"/>
        <end position="1202"/>
    </location>
</feature>
<feature type="compositionally biased region" description="Polar residues" evidence="1">
    <location>
        <begin position="249"/>
        <end position="272"/>
    </location>
</feature>
<feature type="compositionally biased region" description="Basic and acidic residues" evidence="1">
    <location>
        <begin position="351"/>
        <end position="365"/>
    </location>
</feature>